<feature type="region of interest" description="Disordered" evidence="1">
    <location>
        <begin position="1"/>
        <end position="25"/>
    </location>
</feature>
<dbReference type="InterPro" id="IPR056934">
    <property type="entry name" value="SH3_Rv0428c"/>
</dbReference>
<keyword evidence="3" id="KW-0808">Transferase</keyword>
<sequence length="328" mass="34592">MAVSPDTPQVSPMPEGPSAGRHGLGPHVVGQRVVVRRILPGETGPTGGPAMTDTLGECLSWGRGLCELRTADGTLVTIHLADIVSGKPVPPRPSVRLRRPPRELHLRADAWPGTERRQLGEWVLRAAGRVPDAQHPQGRLLRRANSALAMGDPGVPVAAAAEVVRAFYEERGQAALATVVVDDAVDRELAALGWGLDPVGEVLVQVAAPSRVVRSLRPGRGADGEEVDLAEEAATGAGVARAVARLGEHASVRAHLDGDVVTLHDLWVAEAQRRGGLAGRLVADALDWASSHGATTAQVQVSATNVAAVQFWSVTGFSTHHAYRYRTC</sequence>
<dbReference type="SUPFAM" id="SSF55729">
    <property type="entry name" value="Acyl-CoA N-acyltransferases (Nat)"/>
    <property type="match status" value="1"/>
</dbReference>
<evidence type="ECO:0000313" key="3">
    <source>
        <dbReference type="EMBL" id="TKI60272.1"/>
    </source>
</evidence>
<feature type="domain" description="N-acetyltransferase" evidence="2">
    <location>
        <begin position="202"/>
        <end position="328"/>
    </location>
</feature>
<evidence type="ECO:0000313" key="4">
    <source>
        <dbReference type="Proteomes" id="UP000307808"/>
    </source>
</evidence>
<feature type="compositionally biased region" description="Polar residues" evidence="1">
    <location>
        <begin position="1"/>
        <end position="10"/>
    </location>
</feature>
<organism evidence="3 4">
    <name type="scientific">Nocardioides jishulii</name>
    <dbReference type="NCBI Taxonomy" id="2575440"/>
    <lineage>
        <taxon>Bacteria</taxon>
        <taxon>Bacillati</taxon>
        <taxon>Actinomycetota</taxon>
        <taxon>Actinomycetes</taxon>
        <taxon>Propionibacteriales</taxon>
        <taxon>Nocardioidaceae</taxon>
        <taxon>Nocardioides</taxon>
    </lineage>
</organism>
<evidence type="ECO:0000259" key="2">
    <source>
        <dbReference type="PROSITE" id="PS51186"/>
    </source>
</evidence>
<reference evidence="3 4" key="1">
    <citation type="submission" date="2019-04" db="EMBL/GenBank/DDBJ databases">
        <authorList>
            <person name="Dong K."/>
        </authorList>
    </citation>
    <scope>NUCLEOTIDE SEQUENCE [LARGE SCALE GENOMIC DNA]</scope>
    <source>
        <strain evidence="4">dk3543</strain>
    </source>
</reference>
<dbReference type="AlphaFoldDB" id="A0A4U2YIW2"/>
<proteinExistence type="predicted"/>
<dbReference type="Proteomes" id="UP000307808">
    <property type="component" value="Unassembled WGS sequence"/>
</dbReference>
<keyword evidence="4" id="KW-1185">Reference proteome</keyword>
<dbReference type="Pfam" id="PF24551">
    <property type="entry name" value="SH3_Rv0428c"/>
    <property type="match status" value="1"/>
</dbReference>
<comment type="caution">
    <text evidence="3">The sequence shown here is derived from an EMBL/GenBank/DDBJ whole genome shotgun (WGS) entry which is preliminary data.</text>
</comment>
<dbReference type="InterPro" id="IPR056935">
    <property type="entry name" value="Rv0428c-like_C"/>
</dbReference>
<dbReference type="Gene3D" id="3.40.630.30">
    <property type="match status" value="1"/>
</dbReference>
<dbReference type="PROSITE" id="PS51186">
    <property type="entry name" value="GNAT"/>
    <property type="match status" value="1"/>
</dbReference>
<dbReference type="GO" id="GO:0016747">
    <property type="term" value="F:acyltransferase activity, transferring groups other than amino-acyl groups"/>
    <property type="evidence" value="ECO:0007669"/>
    <property type="project" value="InterPro"/>
</dbReference>
<evidence type="ECO:0000256" key="1">
    <source>
        <dbReference type="SAM" id="MobiDB-lite"/>
    </source>
</evidence>
<dbReference type="CDD" id="cd04301">
    <property type="entry name" value="NAT_SF"/>
    <property type="match status" value="1"/>
</dbReference>
<name>A0A4U2YIW2_9ACTN</name>
<dbReference type="InterPro" id="IPR016181">
    <property type="entry name" value="Acyl_CoA_acyltransferase"/>
</dbReference>
<dbReference type="InterPro" id="IPR000182">
    <property type="entry name" value="GNAT_dom"/>
</dbReference>
<gene>
    <name evidence="3" type="ORF">FC770_15795</name>
</gene>
<dbReference type="OrthoDB" id="9775595at2"/>
<accession>A0A4U2YIW2</accession>
<dbReference type="EMBL" id="SZPY01000005">
    <property type="protein sequence ID" value="TKI60272.1"/>
    <property type="molecule type" value="Genomic_DNA"/>
</dbReference>
<protein>
    <submittedName>
        <fullName evidence="3">GNAT family N-acetyltransferase</fullName>
    </submittedName>
</protein>
<dbReference type="RefSeq" id="WP_137067283.1">
    <property type="nucleotide sequence ID" value="NZ_CP040748.1"/>
</dbReference>
<dbReference type="Pfam" id="PF24553">
    <property type="entry name" value="Rv0428c_C"/>
    <property type="match status" value="1"/>
</dbReference>